<dbReference type="InterPro" id="IPR041255">
    <property type="entry name" value="LpxI_N"/>
</dbReference>
<dbReference type="InterPro" id="IPR043167">
    <property type="entry name" value="LpxI_C_sf"/>
</dbReference>
<dbReference type="Proteomes" id="UP001589865">
    <property type="component" value="Unassembled WGS sequence"/>
</dbReference>
<dbReference type="Gene3D" id="3.40.140.80">
    <property type="match status" value="1"/>
</dbReference>
<dbReference type="PANTHER" id="PTHR39962:SF1">
    <property type="entry name" value="LPXI FAMILY PROTEIN"/>
    <property type="match status" value="1"/>
</dbReference>
<accession>A0ABV6JR55</accession>
<sequence length="280" mass="29274">MSQGSGPLGLFAGGGELPLRVAAAARQAGREVRVVLLQDFALPADWAGFPSLTLRLGALGSAIPWLREQGVRQLVLAGNVRRPSFLALRPDAASARYIARIGMRAFSGDDGLLKAVRRVLEEEGFILLGAQALLHDIQVPPGLLTRAAPSERDHDDIRRGVAVVRSLGQLDVGQAAVVQQGLVLGVEGVEGTDALIRRCGELRRDGGGGVVVKLVKPSQDRSLDMPTIGPETVEATRAAGLSGIAFEAGGTLLLNRDATVAAADRHGIFLLSLSPDGNAP</sequence>
<dbReference type="PANTHER" id="PTHR39962">
    <property type="entry name" value="BLL4848 PROTEIN"/>
    <property type="match status" value="1"/>
</dbReference>
<feature type="domain" description="LpxI C-terminal" evidence="1">
    <location>
        <begin position="141"/>
        <end position="270"/>
    </location>
</feature>
<reference evidence="3 4" key="1">
    <citation type="submission" date="2024-09" db="EMBL/GenBank/DDBJ databases">
        <authorList>
            <person name="Sun Q."/>
            <person name="Mori K."/>
        </authorList>
    </citation>
    <scope>NUCLEOTIDE SEQUENCE [LARGE SCALE GENOMIC DNA]</scope>
    <source>
        <strain evidence="3 4">TBRC 5777</strain>
    </source>
</reference>
<dbReference type="Gene3D" id="3.40.50.20">
    <property type="match status" value="1"/>
</dbReference>
<dbReference type="EMBL" id="JBHLUN010000005">
    <property type="protein sequence ID" value="MFC0408195.1"/>
    <property type="molecule type" value="Genomic_DNA"/>
</dbReference>
<protein>
    <submittedName>
        <fullName evidence="3">LpxI family protein</fullName>
    </submittedName>
</protein>
<evidence type="ECO:0000313" key="4">
    <source>
        <dbReference type="Proteomes" id="UP001589865"/>
    </source>
</evidence>
<comment type="caution">
    <text evidence="3">The sequence shown here is derived from an EMBL/GenBank/DDBJ whole genome shotgun (WGS) entry which is preliminary data.</text>
</comment>
<evidence type="ECO:0000259" key="2">
    <source>
        <dbReference type="Pfam" id="PF17930"/>
    </source>
</evidence>
<proteinExistence type="predicted"/>
<dbReference type="RefSeq" id="WP_377043941.1">
    <property type="nucleotide sequence ID" value="NZ_JBHLUN010000005.1"/>
</dbReference>
<feature type="domain" description="LpxI N-terminal" evidence="2">
    <location>
        <begin position="8"/>
        <end position="136"/>
    </location>
</feature>
<dbReference type="Pfam" id="PF17930">
    <property type="entry name" value="LpxI_N"/>
    <property type="match status" value="1"/>
</dbReference>
<keyword evidence="4" id="KW-1185">Reference proteome</keyword>
<evidence type="ECO:0000313" key="3">
    <source>
        <dbReference type="EMBL" id="MFC0408195.1"/>
    </source>
</evidence>
<gene>
    <name evidence="3" type="ORF">ACFFGY_08045</name>
</gene>
<evidence type="ECO:0000259" key="1">
    <source>
        <dbReference type="Pfam" id="PF06230"/>
    </source>
</evidence>
<dbReference type="InterPro" id="IPR053174">
    <property type="entry name" value="LpxI"/>
</dbReference>
<dbReference type="InterPro" id="IPR010415">
    <property type="entry name" value="LpxI_C"/>
</dbReference>
<name>A0ABV6JR55_9PROT</name>
<dbReference type="Pfam" id="PF06230">
    <property type="entry name" value="LpxI_C"/>
    <property type="match status" value="1"/>
</dbReference>
<organism evidence="3 4">
    <name type="scientific">Roseomonas elaeocarpi</name>
    <dbReference type="NCBI Taxonomy" id="907779"/>
    <lineage>
        <taxon>Bacteria</taxon>
        <taxon>Pseudomonadati</taxon>
        <taxon>Pseudomonadota</taxon>
        <taxon>Alphaproteobacteria</taxon>
        <taxon>Acetobacterales</taxon>
        <taxon>Roseomonadaceae</taxon>
        <taxon>Roseomonas</taxon>
    </lineage>
</organism>